<dbReference type="NCBIfam" id="TIGR01565">
    <property type="entry name" value="homeo_ZF_HD"/>
    <property type="match status" value="1"/>
</dbReference>
<keyword evidence="9" id="KW-0539">Nucleus</keyword>
<feature type="domain" description="ZF-HD dimerization-type" evidence="11">
    <location>
        <begin position="44"/>
        <end position="91"/>
    </location>
</feature>
<proteinExistence type="predicted"/>
<keyword evidence="8" id="KW-0804">Transcription</keyword>
<dbReference type="InterPro" id="IPR006455">
    <property type="entry name" value="Homeodomain_ZF_HD"/>
</dbReference>
<name>A0A8X8XZC5_SALSN</name>
<dbReference type="OrthoDB" id="1929626at2759"/>
<dbReference type="GO" id="GO:0000976">
    <property type="term" value="F:transcription cis-regulatory region binding"/>
    <property type="evidence" value="ECO:0007669"/>
    <property type="project" value="TreeGrafter"/>
</dbReference>
<dbReference type="GO" id="GO:0005634">
    <property type="term" value="C:nucleus"/>
    <property type="evidence" value="ECO:0007669"/>
    <property type="project" value="UniProtKB-SubCell"/>
</dbReference>
<dbReference type="PANTHER" id="PTHR31948:SF72">
    <property type="entry name" value="ZINC-FINGER HOMEODOMAIN PROTEIN 10"/>
    <property type="match status" value="1"/>
</dbReference>
<evidence type="ECO:0000256" key="1">
    <source>
        <dbReference type="ARBA" id="ARBA00004123"/>
    </source>
</evidence>
<evidence type="ECO:0000256" key="2">
    <source>
        <dbReference type="ARBA" id="ARBA00022723"/>
    </source>
</evidence>
<dbReference type="GO" id="GO:0003700">
    <property type="term" value="F:DNA-binding transcription factor activity"/>
    <property type="evidence" value="ECO:0007669"/>
    <property type="project" value="TreeGrafter"/>
</dbReference>
<keyword evidence="3" id="KW-0863">Zinc-finger</keyword>
<keyword evidence="4" id="KW-0862">Zinc</keyword>
<organism evidence="12">
    <name type="scientific">Salvia splendens</name>
    <name type="common">Scarlet sage</name>
    <dbReference type="NCBI Taxonomy" id="180675"/>
    <lineage>
        <taxon>Eukaryota</taxon>
        <taxon>Viridiplantae</taxon>
        <taxon>Streptophyta</taxon>
        <taxon>Embryophyta</taxon>
        <taxon>Tracheophyta</taxon>
        <taxon>Spermatophyta</taxon>
        <taxon>Magnoliopsida</taxon>
        <taxon>eudicotyledons</taxon>
        <taxon>Gunneridae</taxon>
        <taxon>Pentapetalae</taxon>
        <taxon>asterids</taxon>
        <taxon>lamiids</taxon>
        <taxon>Lamiales</taxon>
        <taxon>Lamiaceae</taxon>
        <taxon>Nepetoideae</taxon>
        <taxon>Mentheae</taxon>
        <taxon>Salviinae</taxon>
        <taxon>Salvia</taxon>
        <taxon>Salvia subgen. Calosphace</taxon>
        <taxon>core Calosphace</taxon>
    </lineage>
</organism>
<evidence type="ECO:0000256" key="3">
    <source>
        <dbReference type="ARBA" id="ARBA00022771"/>
    </source>
</evidence>
<reference evidence="12" key="1">
    <citation type="submission" date="2018-01" db="EMBL/GenBank/DDBJ databases">
        <authorList>
            <person name="Mao J.F."/>
        </authorList>
    </citation>
    <scope>NUCLEOTIDE SEQUENCE</scope>
    <source>
        <strain evidence="12">Huo1</strain>
        <tissue evidence="12">Leaf</tissue>
    </source>
</reference>
<protein>
    <recommendedName>
        <fullName evidence="11">ZF-HD dimerization-type domain-containing protein</fullName>
    </recommendedName>
</protein>
<evidence type="ECO:0000256" key="9">
    <source>
        <dbReference type="ARBA" id="ARBA00023242"/>
    </source>
</evidence>
<dbReference type="AlphaFoldDB" id="A0A8X8XZC5"/>
<dbReference type="Gene3D" id="1.10.10.60">
    <property type="entry name" value="Homeodomain-like"/>
    <property type="match status" value="1"/>
</dbReference>
<gene>
    <name evidence="12" type="ORF">SASPL_117481</name>
</gene>
<feature type="region of interest" description="Disordered" evidence="10">
    <location>
        <begin position="137"/>
        <end position="156"/>
    </location>
</feature>
<dbReference type="PANTHER" id="PTHR31948">
    <property type="entry name" value="ZINC-FINGER HOMEODOMAIN PROTEIN 2"/>
    <property type="match status" value="1"/>
</dbReference>
<keyword evidence="13" id="KW-1185">Reference proteome</keyword>
<evidence type="ECO:0000256" key="4">
    <source>
        <dbReference type="ARBA" id="ARBA00022833"/>
    </source>
</evidence>
<evidence type="ECO:0000256" key="10">
    <source>
        <dbReference type="SAM" id="MobiDB-lite"/>
    </source>
</evidence>
<feature type="region of interest" description="Disordered" evidence="10">
    <location>
        <begin position="1"/>
        <end position="22"/>
    </location>
</feature>
<keyword evidence="6" id="KW-0238">DNA-binding</keyword>
<feature type="compositionally biased region" description="Pro residues" evidence="10">
    <location>
        <begin position="109"/>
        <end position="122"/>
    </location>
</feature>
<comment type="subcellular location">
    <subcellularLocation>
        <location evidence="1">Nucleus</location>
    </subcellularLocation>
</comment>
<dbReference type="GO" id="GO:0008270">
    <property type="term" value="F:zinc ion binding"/>
    <property type="evidence" value="ECO:0007669"/>
    <property type="project" value="UniProtKB-KW"/>
</dbReference>
<evidence type="ECO:0000256" key="7">
    <source>
        <dbReference type="ARBA" id="ARBA00023155"/>
    </source>
</evidence>
<feature type="region of interest" description="Disordered" evidence="10">
    <location>
        <begin position="210"/>
        <end position="264"/>
    </location>
</feature>
<feature type="compositionally biased region" description="Basic and acidic residues" evidence="10">
    <location>
        <begin position="244"/>
        <end position="254"/>
    </location>
</feature>
<keyword evidence="2" id="KW-0479">Metal-binding</keyword>
<dbReference type="GO" id="GO:0050793">
    <property type="term" value="P:regulation of developmental process"/>
    <property type="evidence" value="ECO:0007669"/>
    <property type="project" value="TreeGrafter"/>
</dbReference>
<dbReference type="PROSITE" id="PS51523">
    <property type="entry name" value="ZF_HD_DIMER"/>
    <property type="match status" value="1"/>
</dbReference>
<keyword evidence="7" id="KW-0371">Homeobox</keyword>
<dbReference type="Proteomes" id="UP000298416">
    <property type="component" value="Unassembled WGS sequence"/>
</dbReference>
<feature type="region of interest" description="Disordered" evidence="10">
    <location>
        <begin position="100"/>
        <end position="125"/>
    </location>
</feature>
<dbReference type="Pfam" id="PF04770">
    <property type="entry name" value="ZF-HD_dimer"/>
    <property type="match status" value="1"/>
</dbReference>
<dbReference type="InterPro" id="IPR009057">
    <property type="entry name" value="Homeodomain-like_sf"/>
</dbReference>
<accession>A0A8X8XZC5</accession>
<evidence type="ECO:0000256" key="5">
    <source>
        <dbReference type="ARBA" id="ARBA00023015"/>
    </source>
</evidence>
<dbReference type="EMBL" id="PNBA02000006">
    <property type="protein sequence ID" value="KAG6420935.1"/>
    <property type="molecule type" value="Genomic_DNA"/>
</dbReference>
<evidence type="ECO:0000256" key="6">
    <source>
        <dbReference type="ARBA" id="ARBA00023125"/>
    </source>
</evidence>
<keyword evidence="5" id="KW-0805">Transcription regulation</keyword>
<reference evidence="12" key="2">
    <citation type="submission" date="2020-08" db="EMBL/GenBank/DDBJ databases">
        <title>Plant Genome Project.</title>
        <authorList>
            <person name="Zhang R.-G."/>
        </authorList>
    </citation>
    <scope>NUCLEOTIDE SEQUENCE</scope>
    <source>
        <strain evidence="12">Huo1</strain>
        <tissue evidence="12">Leaf</tissue>
    </source>
</reference>
<dbReference type="InterPro" id="IPR006456">
    <property type="entry name" value="ZF_HD_homeobox_Cys/His_dimer"/>
</dbReference>
<evidence type="ECO:0000259" key="11">
    <source>
        <dbReference type="PROSITE" id="PS51523"/>
    </source>
</evidence>
<comment type="caution">
    <text evidence="12">The sequence shown here is derived from an EMBL/GenBank/DDBJ whole genome shotgun (WGS) entry which is preliminary data.</text>
</comment>
<dbReference type="SUPFAM" id="SSF46689">
    <property type="entry name" value="Homeodomain-like"/>
    <property type="match status" value="1"/>
</dbReference>
<dbReference type="FunFam" id="1.10.10.60:FF:000257">
    <property type="entry name" value="Zinc-finger homeodomain protein 2"/>
    <property type="match status" value="1"/>
</dbReference>
<evidence type="ECO:0000256" key="8">
    <source>
        <dbReference type="ARBA" id="ARBA00023163"/>
    </source>
</evidence>
<evidence type="ECO:0000313" key="12">
    <source>
        <dbReference type="EMBL" id="KAG6420935.1"/>
    </source>
</evidence>
<sequence length="264" mass="28707">MELSNSAAVKAPDAESETPTRIQPASNGVLKRHAPLHHPVVVTFRECMRNHAASLGVHAVDGCGEFMADPFDPASLKCAACECHRNFHRRDPPLAPVIEFHPHHRHHPLPPSPDDSPSPPPISSAYYPSAPHMLLALSHGGGGRNPSSGSRKRFRTKFTQEQKEKMLEFAEGIGWKLQKKDEDLIREFCSKAGLERGVLKVWMHNNKSAIAKKNRQSASPPPASNGGEVDCSAAAAAAEDSDSKEDAQLEEVSHHHNHDGSSSS</sequence>
<evidence type="ECO:0000313" key="13">
    <source>
        <dbReference type="Proteomes" id="UP000298416"/>
    </source>
</evidence>
<dbReference type="NCBIfam" id="TIGR01566">
    <property type="entry name" value="ZF_HD_prot_N"/>
    <property type="match status" value="1"/>
</dbReference>